<dbReference type="AlphaFoldDB" id="A0A1C7LWH9"/>
<protein>
    <submittedName>
        <fullName evidence="1">Uncharacterized protein</fullName>
    </submittedName>
</protein>
<proteinExistence type="predicted"/>
<sequence length="344" mass="37749">MLARRACLSAGRLGRARSISANVLLSSLGVLQFAPRLFTQPRPRITSTCSAARFSASSCQCNSNPHPARAPPAPILSNRPRLHSIRCPRCTTSANSHSDPCWDPLTSARITPVARTRCGEPEHTPGAADATPACLPRIHWRAPQRGQDEMGGGETRRDEMRRDAMCAYRRDGETGACLIPDNARRDAVRCRHRSRREGPTYLCFSTLAEGLAIARADLPAKQAVKTRGRASVNPRRVGYHALWEDEQEGGENCLGGRFGARHPTLLPARRSLGGSCGRWSQRKKKSHPASLDQWDYLPGLGAVAGDALWAAGVQHDQWYDEDGNYPRTEVVIVLFLTLSGLQVF</sequence>
<gene>
    <name evidence="1" type="ORF">A0H81_11298</name>
</gene>
<dbReference type="EMBL" id="LUGG01000019">
    <property type="protein sequence ID" value="OBZ69040.1"/>
    <property type="molecule type" value="Genomic_DNA"/>
</dbReference>
<reference evidence="1 2" key="1">
    <citation type="submission" date="2016-03" db="EMBL/GenBank/DDBJ databases">
        <title>Whole genome sequencing of Grifola frondosa 9006-11.</title>
        <authorList>
            <person name="Min B."/>
            <person name="Park H."/>
            <person name="Kim J.-G."/>
            <person name="Cho H."/>
            <person name="Oh Y.-L."/>
            <person name="Kong W.-S."/>
            <person name="Choi I.-G."/>
        </authorList>
    </citation>
    <scope>NUCLEOTIDE SEQUENCE [LARGE SCALE GENOMIC DNA]</scope>
    <source>
        <strain evidence="1 2">9006-11</strain>
    </source>
</reference>
<dbReference type="Proteomes" id="UP000092993">
    <property type="component" value="Unassembled WGS sequence"/>
</dbReference>
<organism evidence="1 2">
    <name type="scientific">Grifola frondosa</name>
    <name type="common">Maitake</name>
    <name type="synonym">Polyporus frondosus</name>
    <dbReference type="NCBI Taxonomy" id="5627"/>
    <lineage>
        <taxon>Eukaryota</taxon>
        <taxon>Fungi</taxon>
        <taxon>Dikarya</taxon>
        <taxon>Basidiomycota</taxon>
        <taxon>Agaricomycotina</taxon>
        <taxon>Agaricomycetes</taxon>
        <taxon>Polyporales</taxon>
        <taxon>Grifolaceae</taxon>
        <taxon>Grifola</taxon>
    </lineage>
</organism>
<comment type="caution">
    <text evidence="1">The sequence shown here is derived from an EMBL/GenBank/DDBJ whole genome shotgun (WGS) entry which is preliminary data.</text>
</comment>
<name>A0A1C7LWH9_GRIFR</name>
<evidence type="ECO:0000313" key="2">
    <source>
        <dbReference type="Proteomes" id="UP000092993"/>
    </source>
</evidence>
<keyword evidence="2" id="KW-1185">Reference proteome</keyword>
<accession>A0A1C7LWH9</accession>
<evidence type="ECO:0000313" key="1">
    <source>
        <dbReference type="EMBL" id="OBZ69040.1"/>
    </source>
</evidence>